<dbReference type="OrthoDB" id="6056409at2759"/>
<name>T2MC44_HYDVU</name>
<feature type="transmembrane region" description="Helical" evidence="6">
    <location>
        <begin position="440"/>
        <end position="460"/>
    </location>
</feature>
<organism evidence="7">
    <name type="scientific">Hydra vulgaris</name>
    <name type="common">Hydra</name>
    <name type="synonym">Hydra attenuata</name>
    <dbReference type="NCBI Taxonomy" id="6087"/>
    <lineage>
        <taxon>Eukaryota</taxon>
        <taxon>Metazoa</taxon>
        <taxon>Cnidaria</taxon>
        <taxon>Hydrozoa</taxon>
        <taxon>Hydroidolina</taxon>
        <taxon>Anthoathecata</taxon>
        <taxon>Aplanulata</taxon>
        <taxon>Hydridae</taxon>
        <taxon>Hydra</taxon>
    </lineage>
</organism>
<keyword evidence="5 6" id="KW-0472">Membrane</keyword>
<evidence type="ECO:0000313" key="7">
    <source>
        <dbReference type="EMBL" id="CDG69651.1"/>
    </source>
</evidence>
<dbReference type="GO" id="GO:0012505">
    <property type="term" value="C:endomembrane system"/>
    <property type="evidence" value="ECO:0007669"/>
    <property type="project" value="TreeGrafter"/>
</dbReference>
<comment type="subcellular location">
    <subcellularLocation>
        <location evidence="1">Membrane</location>
    </subcellularLocation>
</comment>
<dbReference type="EMBL" id="HAAD01003419">
    <property type="protein sequence ID" value="CDG69651.1"/>
    <property type="molecule type" value="mRNA"/>
</dbReference>
<comment type="similarity">
    <text evidence="2">Belongs to the ODR-4 family.</text>
</comment>
<keyword evidence="4 6" id="KW-1133">Transmembrane helix</keyword>
<gene>
    <name evidence="7" type="primary">ODR4</name>
</gene>
<evidence type="ECO:0000256" key="3">
    <source>
        <dbReference type="ARBA" id="ARBA00022692"/>
    </source>
</evidence>
<dbReference type="GO" id="GO:0016020">
    <property type="term" value="C:membrane"/>
    <property type="evidence" value="ECO:0007669"/>
    <property type="project" value="UniProtKB-SubCell"/>
</dbReference>
<evidence type="ECO:0000256" key="1">
    <source>
        <dbReference type="ARBA" id="ARBA00004370"/>
    </source>
</evidence>
<dbReference type="Pfam" id="PF14778">
    <property type="entry name" value="ODR4-like"/>
    <property type="match status" value="1"/>
</dbReference>
<dbReference type="KEGG" id="hmg:100211367"/>
<evidence type="ECO:0000256" key="4">
    <source>
        <dbReference type="ARBA" id="ARBA00022989"/>
    </source>
</evidence>
<dbReference type="AlphaFoldDB" id="T2MC44"/>
<reference evidence="7" key="1">
    <citation type="journal article" date="2013" name="Genome Biol. Evol.">
        <title>Punctuated emergences of genetic and phenotypic innovations in eumetazoan, bilaterian, euteleostome, and hominidae ancestors.</title>
        <authorList>
            <person name="Wenger Y."/>
            <person name="Galliot B."/>
        </authorList>
    </citation>
    <scope>NUCLEOTIDE SEQUENCE</scope>
    <source>
        <tissue evidence="7">Whole animals</tissue>
    </source>
</reference>
<dbReference type="InterPro" id="IPR029454">
    <property type="entry name" value="ODR-4-like"/>
</dbReference>
<dbReference type="PANTHER" id="PTHR33966">
    <property type="entry name" value="PROTEIN ODR-4 HOMOLOG"/>
    <property type="match status" value="1"/>
</dbReference>
<sequence length="462" mass="53155">MVQLIFEDSLNLFINDLIKTKTLQVGLIIGQFTANSKDFAIHFAKCPNPVDDEVEEELVNSDSENTKINEKIKQKNEAFKLNSNENIDVKWIVEHARQVTRMLTGGLMIIGVYYSCSPEIYLKNQALLRQCLYSVRKKSENSKWIRNSIPHNERYFFHMCTLTGKLSCRTIDINDVQGSFKQATFRFQSFLSSWHSFSCFVDVNISSYVPVKESLKTEQKMTYACHDEIESIWNSYASINFKIVKDDQLISENTKNKNTTKTKTIKKDIEIMLFKKNVSNNVLFSPDQINTEIKFVGSIFAKAFIHQKGTYGEAVKALKVDIIRSLQSRIELLCEEAQINNLCQVNEWSLMSPIRVFVKAYEVYYCDYAFKDETQKETISRFLDLLGINPSQNDLIYMEKSPDISDVSMILRGERPVDIHSEMGSERSSICLEEPSNFKFLASCIIALVAVVFSFIVILLKQ</sequence>
<dbReference type="GO" id="GO:0008104">
    <property type="term" value="P:intracellular protein localization"/>
    <property type="evidence" value="ECO:0007669"/>
    <property type="project" value="TreeGrafter"/>
</dbReference>
<proteinExistence type="evidence at transcript level"/>
<evidence type="ECO:0000256" key="5">
    <source>
        <dbReference type="ARBA" id="ARBA00023136"/>
    </source>
</evidence>
<evidence type="ECO:0000256" key="6">
    <source>
        <dbReference type="SAM" id="Phobius"/>
    </source>
</evidence>
<dbReference type="PANTHER" id="PTHR33966:SF1">
    <property type="entry name" value="PROTEIN ODR-4 HOMOLOG"/>
    <property type="match status" value="1"/>
</dbReference>
<dbReference type="OMA" id="FNEPPRR"/>
<accession>T2MC44</accession>
<dbReference type="GeneID" id="100211367"/>
<keyword evidence="3 6" id="KW-0812">Transmembrane</keyword>
<protein>
    <submittedName>
        <fullName evidence="7">Protein odr-4 homolog</fullName>
    </submittedName>
</protein>
<evidence type="ECO:0000256" key="2">
    <source>
        <dbReference type="ARBA" id="ARBA00010131"/>
    </source>
</evidence>